<comment type="subcellular location">
    <subcellularLocation>
        <location evidence="1 10">Cell membrane</location>
        <topology evidence="1 10">Multi-pass membrane protein</topology>
    </subcellularLocation>
</comment>
<reference evidence="12 13" key="1">
    <citation type="submission" date="2020-08" db="EMBL/GenBank/DDBJ databases">
        <title>Genomic Encyclopedia of Type Strains, Phase IV (KMG-IV): sequencing the most valuable type-strain genomes for metagenomic binning, comparative biology and taxonomic classification.</title>
        <authorList>
            <person name="Goeker M."/>
        </authorList>
    </citation>
    <scope>NUCLEOTIDE SEQUENCE [LARGE SCALE GENOMIC DNA]</scope>
    <source>
        <strain evidence="12 13">DSM 28101</strain>
    </source>
</reference>
<proteinExistence type="inferred from homology"/>
<dbReference type="GO" id="GO:0005886">
    <property type="term" value="C:plasma membrane"/>
    <property type="evidence" value="ECO:0007669"/>
    <property type="project" value="UniProtKB-SubCell"/>
</dbReference>
<keyword evidence="13" id="KW-1185">Reference proteome</keyword>
<dbReference type="Gene3D" id="1.10.3720.10">
    <property type="entry name" value="MetI-like"/>
    <property type="match status" value="1"/>
</dbReference>
<dbReference type="InterPro" id="IPR000515">
    <property type="entry name" value="MetI-like"/>
</dbReference>
<gene>
    <name evidence="12" type="ORF">GGR30_000259</name>
</gene>
<name>A0A7W6KHL8_9HYPH</name>
<feature type="transmembrane region" description="Helical" evidence="10">
    <location>
        <begin position="175"/>
        <end position="192"/>
    </location>
</feature>
<evidence type="ECO:0000313" key="13">
    <source>
        <dbReference type="Proteomes" id="UP000530571"/>
    </source>
</evidence>
<dbReference type="InterPro" id="IPR035906">
    <property type="entry name" value="MetI-like_sf"/>
</dbReference>
<dbReference type="GO" id="GO:0055085">
    <property type="term" value="P:transmembrane transport"/>
    <property type="evidence" value="ECO:0007669"/>
    <property type="project" value="InterPro"/>
</dbReference>
<dbReference type="InterPro" id="IPR053385">
    <property type="entry name" value="ABC_transport_permease"/>
</dbReference>
<keyword evidence="5" id="KW-0571">Peptide transport</keyword>
<evidence type="ECO:0000256" key="7">
    <source>
        <dbReference type="ARBA" id="ARBA00022989"/>
    </source>
</evidence>
<dbReference type="NCBIfam" id="NF045474">
    <property type="entry name" value="Opp2C"/>
    <property type="match status" value="1"/>
</dbReference>
<dbReference type="Pfam" id="PF12911">
    <property type="entry name" value="OppC_N"/>
    <property type="match status" value="1"/>
</dbReference>
<feature type="transmembrane region" description="Helical" evidence="10">
    <location>
        <begin position="52"/>
        <end position="70"/>
    </location>
</feature>
<evidence type="ECO:0000256" key="4">
    <source>
        <dbReference type="ARBA" id="ARBA00022692"/>
    </source>
</evidence>
<keyword evidence="4 10" id="KW-0812">Transmembrane</keyword>
<feature type="transmembrane region" description="Helical" evidence="10">
    <location>
        <begin position="230"/>
        <end position="255"/>
    </location>
</feature>
<sequence>MNKRMKTALAVASAAGQHSHSIPDTPGPLSVFFRSLYAVLSAATANRGAKVGLFLVLALIFVAIFAPWIAPYPADQMGAGMALLPPNADYWFGTDEFGRDMFSRVVYGAQLTIQVGLIAVGISLTIGTLTGLVAGYAGGWTERVLMRLVDVVFSFTETLIALAAVAVLGPSLTNAMIAVGIAAIPFYARVAYSVTLVERNRAYFDAAYVAGAGHLRLIFRHLLPNIIPPLIVVATLGVSSAVLAAAGLSFLGLGAQPPSPEWGAMLSAGRDYFNQAPWIMIFPGVAIMVVVLAFNLLGDGVREALDPRQK</sequence>
<evidence type="ECO:0000256" key="10">
    <source>
        <dbReference type="RuleBase" id="RU363032"/>
    </source>
</evidence>
<keyword evidence="3" id="KW-1003">Cell membrane</keyword>
<dbReference type="Proteomes" id="UP000530571">
    <property type="component" value="Unassembled WGS sequence"/>
</dbReference>
<keyword evidence="6" id="KW-0653">Protein transport</keyword>
<accession>A0A7W6KHL8</accession>
<evidence type="ECO:0000313" key="12">
    <source>
        <dbReference type="EMBL" id="MBB4120364.1"/>
    </source>
</evidence>
<feature type="transmembrane region" description="Helical" evidence="10">
    <location>
        <begin position="148"/>
        <end position="169"/>
    </location>
</feature>
<evidence type="ECO:0000256" key="3">
    <source>
        <dbReference type="ARBA" id="ARBA00022475"/>
    </source>
</evidence>
<feature type="transmembrane region" description="Helical" evidence="10">
    <location>
        <begin position="111"/>
        <end position="136"/>
    </location>
</feature>
<evidence type="ECO:0000256" key="5">
    <source>
        <dbReference type="ARBA" id="ARBA00022856"/>
    </source>
</evidence>
<dbReference type="AlphaFoldDB" id="A0A7W6KHL8"/>
<evidence type="ECO:0000256" key="1">
    <source>
        <dbReference type="ARBA" id="ARBA00004651"/>
    </source>
</evidence>
<dbReference type="PANTHER" id="PTHR43386:SF1">
    <property type="entry name" value="D,D-DIPEPTIDE TRANSPORT SYSTEM PERMEASE PROTEIN DDPC-RELATED"/>
    <property type="match status" value="1"/>
</dbReference>
<feature type="domain" description="ABC transmembrane type-1" evidence="11">
    <location>
        <begin position="109"/>
        <end position="298"/>
    </location>
</feature>
<keyword evidence="7 10" id="KW-1133">Transmembrane helix</keyword>
<comment type="similarity">
    <text evidence="9">Belongs to the binding-protein-dependent transport system permease family. OppBC subfamily.</text>
</comment>
<dbReference type="SUPFAM" id="SSF161098">
    <property type="entry name" value="MetI-like"/>
    <property type="match status" value="1"/>
</dbReference>
<keyword evidence="8 10" id="KW-0472">Membrane</keyword>
<evidence type="ECO:0000256" key="8">
    <source>
        <dbReference type="ARBA" id="ARBA00023136"/>
    </source>
</evidence>
<evidence type="ECO:0000256" key="6">
    <source>
        <dbReference type="ARBA" id="ARBA00022927"/>
    </source>
</evidence>
<dbReference type="EMBL" id="JACIDZ010000001">
    <property type="protein sequence ID" value="MBB4120364.1"/>
    <property type="molecule type" value="Genomic_DNA"/>
</dbReference>
<keyword evidence="2 10" id="KW-0813">Transport</keyword>
<dbReference type="InterPro" id="IPR025966">
    <property type="entry name" value="OppC_N"/>
</dbReference>
<dbReference type="InterPro" id="IPR050366">
    <property type="entry name" value="BP-dependent_transpt_permease"/>
</dbReference>
<dbReference type="PANTHER" id="PTHR43386">
    <property type="entry name" value="OLIGOPEPTIDE TRANSPORT SYSTEM PERMEASE PROTEIN APPC"/>
    <property type="match status" value="1"/>
</dbReference>
<feature type="transmembrane region" description="Helical" evidence="10">
    <location>
        <begin position="275"/>
        <end position="298"/>
    </location>
</feature>
<evidence type="ECO:0000256" key="9">
    <source>
        <dbReference type="ARBA" id="ARBA00024202"/>
    </source>
</evidence>
<dbReference type="RefSeq" id="WP_246413484.1">
    <property type="nucleotide sequence ID" value="NZ_JACIDZ010000001.1"/>
</dbReference>
<dbReference type="PROSITE" id="PS50928">
    <property type="entry name" value="ABC_TM1"/>
    <property type="match status" value="1"/>
</dbReference>
<dbReference type="GO" id="GO:0015031">
    <property type="term" value="P:protein transport"/>
    <property type="evidence" value="ECO:0007669"/>
    <property type="project" value="UniProtKB-KW"/>
</dbReference>
<organism evidence="12 13">
    <name type="scientific">Martelella radicis</name>
    <dbReference type="NCBI Taxonomy" id="1397476"/>
    <lineage>
        <taxon>Bacteria</taxon>
        <taxon>Pseudomonadati</taxon>
        <taxon>Pseudomonadota</taxon>
        <taxon>Alphaproteobacteria</taxon>
        <taxon>Hyphomicrobiales</taxon>
        <taxon>Aurantimonadaceae</taxon>
        <taxon>Martelella</taxon>
    </lineage>
</organism>
<dbReference type="Pfam" id="PF00528">
    <property type="entry name" value="BPD_transp_1"/>
    <property type="match status" value="1"/>
</dbReference>
<evidence type="ECO:0000259" key="11">
    <source>
        <dbReference type="PROSITE" id="PS50928"/>
    </source>
</evidence>
<protein>
    <submittedName>
        <fullName evidence="12">Peptide/nickel transport system permease protein</fullName>
    </submittedName>
</protein>
<dbReference type="CDD" id="cd06261">
    <property type="entry name" value="TM_PBP2"/>
    <property type="match status" value="1"/>
</dbReference>
<evidence type="ECO:0000256" key="2">
    <source>
        <dbReference type="ARBA" id="ARBA00022448"/>
    </source>
</evidence>
<comment type="caution">
    <text evidence="12">The sequence shown here is derived from an EMBL/GenBank/DDBJ whole genome shotgun (WGS) entry which is preliminary data.</text>
</comment>
<dbReference type="GO" id="GO:0015833">
    <property type="term" value="P:peptide transport"/>
    <property type="evidence" value="ECO:0007669"/>
    <property type="project" value="UniProtKB-KW"/>
</dbReference>